<feature type="non-terminal residue" evidence="1">
    <location>
        <position position="111"/>
    </location>
</feature>
<comment type="caution">
    <text evidence="1">The sequence shown here is derived from an EMBL/GenBank/DDBJ whole genome shotgun (WGS) entry which is preliminary data.</text>
</comment>
<evidence type="ECO:0000313" key="1">
    <source>
        <dbReference type="EMBL" id="CAK0827238.1"/>
    </source>
</evidence>
<name>A0ABN9SA68_9DINO</name>
<evidence type="ECO:0000313" key="2">
    <source>
        <dbReference type="Proteomes" id="UP001189429"/>
    </source>
</evidence>
<keyword evidence="2" id="KW-1185">Reference proteome</keyword>
<dbReference type="Proteomes" id="UP001189429">
    <property type="component" value="Unassembled WGS sequence"/>
</dbReference>
<feature type="non-terminal residue" evidence="1">
    <location>
        <position position="1"/>
    </location>
</feature>
<dbReference type="EMBL" id="CAUYUJ010009608">
    <property type="protein sequence ID" value="CAK0827238.1"/>
    <property type="molecule type" value="Genomic_DNA"/>
</dbReference>
<reference evidence="1" key="1">
    <citation type="submission" date="2023-10" db="EMBL/GenBank/DDBJ databases">
        <authorList>
            <person name="Chen Y."/>
            <person name="Shah S."/>
            <person name="Dougan E. K."/>
            <person name="Thang M."/>
            <person name="Chan C."/>
        </authorList>
    </citation>
    <scope>NUCLEOTIDE SEQUENCE [LARGE SCALE GENOMIC DNA]</scope>
</reference>
<proteinExistence type="predicted"/>
<gene>
    <name evidence="1" type="ORF">PCOR1329_LOCUS26834</name>
</gene>
<sequence length="111" mass="12228">VHGEFPRAMVKSAHIDEDAVETACASLANSVLKGNTYQFEALTVVLRSMMPPSTGSQQVRGPPPEALIDPGALVWSEEEYMSGPQENLRILQGFEAEYARRVSHAKDFRLP</sequence>
<organism evidence="1 2">
    <name type="scientific">Prorocentrum cordatum</name>
    <dbReference type="NCBI Taxonomy" id="2364126"/>
    <lineage>
        <taxon>Eukaryota</taxon>
        <taxon>Sar</taxon>
        <taxon>Alveolata</taxon>
        <taxon>Dinophyceae</taxon>
        <taxon>Prorocentrales</taxon>
        <taxon>Prorocentraceae</taxon>
        <taxon>Prorocentrum</taxon>
    </lineage>
</organism>
<protein>
    <submittedName>
        <fullName evidence="1">Uncharacterized protein</fullName>
    </submittedName>
</protein>
<accession>A0ABN9SA68</accession>